<gene>
    <name evidence="2" type="ORF">CJ255_07510</name>
</gene>
<dbReference type="Pfam" id="PF13289">
    <property type="entry name" value="SIR2_2"/>
    <property type="match status" value="1"/>
</dbReference>
<evidence type="ECO:0000313" key="3">
    <source>
        <dbReference type="Proteomes" id="UP000220527"/>
    </source>
</evidence>
<dbReference type="EMBL" id="NQWI01000024">
    <property type="protein sequence ID" value="PDW03665.1"/>
    <property type="molecule type" value="Genomic_DNA"/>
</dbReference>
<dbReference type="InterPro" id="IPR024983">
    <property type="entry name" value="CHAT_dom"/>
</dbReference>
<dbReference type="Proteomes" id="UP000220527">
    <property type="component" value="Unassembled WGS sequence"/>
</dbReference>
<sequence length="683" mass="75279">MHEPADLELVLRRKDALRYGVELRLNLPGSEAEVRPLGQHVVSVAFDPQTLLAQMPDPVAYGQALTQMLFADASLVSAFAAARAAAQSQGCSLRLRLAIAADASELHALHWETLHDPQYDQVLALSEQVLLTRSLASTDWQPVKLRAKGTLRALVVIANPVGLTTYNLVPLDVAQEREVALRGLAGITTTVLAEATQATLNLMIAQLREGYDICYIIAHGLLVDDEPYLFLADEQGEVTRVAGRELSERMADLPARPRLVLLASCQSAGAGTPAALAALGPRLALAGIPAVLAMQGLLAMDTNARFTPAFFRELQRDGRVDRALAAARQELSQQNDWWQPALFTRLRSGRIWYEPGFDPNDFAKWPALIRSIERGKCTPILGPGLLEGLLGSTRDMAQRLAEKHHFPLAPNARDDLPQVAQYLAVNQAVDFMRDEVEETLRAAMSERDPATVAQVPLRTPLAKLLSAVGAARRATHADEPHRILASLRLPIYLTANSDPLLAEALEEAQRTPQVIVCPWHLEEKYATESEIEAPTDEAPLVFHLLGSFADPDSLVITEDDYFRYLIGVRANVGLIPPEVQRALADTALLFVGFRFDDWSFRALLQSMLRISGGQRRNQYAHVAVQIDPQEETTLNPQAARQYLKDYFGPAAVQSYQANISVYWGSAEDFLRELSLRVTRSTVE</sequence>
<reference evidence="3" key="1">
    <citation type="submission" date="2017-08" db="EMBL/GenBank/DDBJ databases">
        <authorList>
            <person name="Grouzdev D.S."/>
            <person name="Gaisin V.A."/>
            <person name="Rysina M.S."/>
            <person name="Gorlenko V.M."/>
        </authorList>
    </citation>
    <scope>NUCLEOTIDE SEQUENCE [LARGE SCALE GENOMIC DNA]</scope>
    <source>
        <strain evidence="3">Kir15-3F</strain>
    </source>
</reference>
<feature type="domain" description="CHAT" evidence="1">
    <location>
        <begin position="60"/>
        <end position="336"/>
    </location>
</feature>
<evidence type="ECO:0000313" key="2">
    <source>
        <dbReference type="EMBL" id="PDW03665.1"/>
    </source>
</evidence>
<dbReference type="AlphaFoldDB" id="A0A2A6RL78"/>
<dbReference type="Pfam" id="PF12770">
    <property type="entry name" value="CHAT"/>
    <property type="match status" value="1"/>
</dbReference>
<dbReference type="OrthoDB" id="163100at2"/>
<protein>
    <recommendedName>
        <fullName evidence="1">CHAT domain-containing protein</fullName>
    </recommendedName>
</protein>
<evidence type="ECO:0000259" key="1">
    <source>
        <dbReference type="Pfam" id="PF12770"/>
    </source>
</evidence>
<comment type="caution">
    <text evidence="2">The sequence shown here is derived from an EMBL/GenBank/DDBJ whole genome shotgun (WGS) entry which is preliminary data.</text>
</comment>
<organism evidence="2 3">
    <name type="scientific">Candidatus Viridilinea mediisalina</name>
    <dbReference type="NCBI Taxonomy" id="2024553"/>
    <lineage>
        <taxon>Bacteria</taxon>
        <taxon>Bacillati</taxon>
        <taxon>Chloroflexota</taxon>
        <taxon>Chloroflexia</taxon>
        <taxon>Chloroflexales</taxon>
        <taxon>Chloroflexineae</taxon>
        <taxon>Oscillochloridaceae</taxon>
        <taxon>Candidatus Viridilinea</taxon>
    </lineage>
</organism>
<keyword evidence="3" id="KW-1185">Reference proteome</keyword>
<dbReference type="RefSeq" id="WP_097643473.1">
    <property type="nucleotide sequence ID" value="NZ_NQWI01000024.1"/>
</dbReference>
<proteinExistence type="predicted"/>
<accession>A0A2A6RL78</accession>
<name>A0A2A6RL78_9CHLR</name>